<feature type="non-terminal residue" evidence="1">
    <location>
        <position position="43"/>
    </location>
</feature>
<sequence length="43" mass="5198">METGWRLFDTDGKSIEAKIHSHIFVVTRVCQIIKKWRNLFKKH</sequence>
<evidence type="ECO:0000313" key="1">
    <source>
        <dbReference type="EMBL" id="KKR31894.1"/>
    </source>
</evidence>
<dbReference type="Proteomes" id="UP000034539">
    <property type="component" value="Unassembled WGS sequence"/>
</dbReference>
<proteinExistence type="predicted"/>
<comment type="caution">
    <text evidence="1">The sequence shown here is derived from an EMBL/GenBank/DDBJ whole genome shotgun (WGS) entry which is preliminary data.</text>
</comment>
<evidence type="ECO:0000313" key="2">
    <source>
        <dbReference type="Proteomes" id="UP000034539"/>
    </source>
</evidence>
<dbReference type="EMBL" id="LBXN01000058">
    <property type="protein sequence ID" value="KKR31894.1"/>
    <property type="molecule type" value="Genomic_DNA"/>
</dbReference>
<protein>
    <submittedName>
        <fullName evidence="1">Uncharacterized protein</fullName>
    </submittedName>
</protein>
<dbReference type="AlphaFoldDB" id="A0A0G0PUP3"/>
<reference evidence="1 2" key="1">
    <citation type="journal article" date="2015" name="Nature">
        <title>rRNA introns, odd ribosomes, and small enigmatic genomes across a large radiation of phyla.</title>
        <authorList>
            <person name="Brown C.T."/>
            <person name="Hug L.A."/>
            <person name="Thomas B.C."/>
            <person name="Sharon I."/>
            <person name="Castelle C.J."/>
            <person name="Singh A."/>
            <person name="Wilkins M.J."/>
            <person name="Williams K.H."/>
            <person name="Banfield J.F."/>
        </authorList>
    </citation>
    <scope>NUCLEOTIDE SEQUENCE [LARGE SCALE GENOMIC DNA]</scope>
</reference>
<name>A0A0G0PUP3_9BACT</name>
<accession>A0A0G0PUP3</accession>
<gene>
    <name evidence="1" type="ORF">UT63_C0058G0020</name>
</gene>
<organism evidence="1 2">
    <name type="scientific">Candidatus Gottesmanbacteria bacterium GW2011_GWC2_39_8</name>
    <dbReference type="NCBI Taxonomy" id="1618450"/>
    <lineage>
        <taxon>Bacteria</taxon>
        <taxon>Candidatus Gottesmaniibacteriota</taxon>
    </lineage>
</organism>